<dbReference type="Gene3D" id="3.30.565.10">
    <property type="entry name" value="Histidine kinase-like ATPase, C-terminal domain"/>
    <property type="match status" value="1"/>
</dbReference>
<gene>
    <name evidence="6" type="primary">HSP90A_1</name>
    <name evidence="6" type="ORF">HAX54_012012</name>
</gene>
<comment type="similarity">
    <text evidence="1">Belongs to the heat shock protein 90 family.</text>
</comment>
<accession>A0ABS8TKY5</accession>
<dbReference type="Pfam" id="PF00183">
    <property type="entry name" value="HSP90"/>
    <property type="match status" value="1"/>
</dbReference>
<keyword evidence="4" id="KW-0143">Chaperone</keyword>
<evidence type="ECO:0000256" key="5">
    <source>
        <dbReference type="SAM" id="MobiDB-lite"/>
    </source>
</evidence>
<comment type="caution">
    <text evidence="6">The sequence shown here is derived from an EMBL/GenBank/DDBJ whole genome shotgun (WGS) entry which is preliminary data.</text>
</comment>
<feature type="region of interest" description="Disordered" evidence="5">
    <location>
        <begin position="83"/>
        <end position="111"/>
    </location>
</feature>
<reference evidence="6 7" key="1">
    <citation type="journal article" date="2021" name="BMC Genomics">
        <title>Datura genome reveals duplications of psychoactive alkaloid biosynthetic genes and high mutation rate following tissue culture.</title>
        <authorList>
            <person name="Rajewski A."/>
            <person name="Carter-House D."/>
            <person name="Stajich J."/>
            <person name="Litt A."/>
        </authorList>
    </citation>
    <scope>NUCLEOTIDE SEQUENCE [LARGE SCALE GENOMIC DNA]</scope>
    <source>
        <strain evidence="6">AR-01</strain>
    </source>
</reference>
<protein>
    <submittedName>
        <fullName evidence="6">Heat shock protein 90-associated</fullName>
    </submittedName>
</protein>
<keyword evidence="3" id="KW-0067">ATP-binding</keyword>
<feature type="compositionally biased region" description="Acidic residues" evidence="5">
    <location>
        <begin position="102"/>
        <end position="111"/>
    </location>
</feature>
<keyword evidence="7" id="KW-1185">Reference proteome</keyword>
<dbReference type="InterPro" id="IPR036890">
    <property type="entry name" value="HATPase_C_sf"/>
</dbReference>
<name>A0ABS8TKY5_DATST</name>
<evidence type="ECO:0000313" key="6">
    <source>
        <dbReference type="EMBL" id="MCD7471525.1"/>
    </source>
</evidence>
<evidence type="ECO:0000256" key="2">
    <source>
        <dbReference type="ARBA" id="ARBA00022741"/>
    </source>
</evidence>
<feature type="compositionally biased region" description="Basic and acidic residues" evidence="5">
    <location>
        <begin position="83"/>
        <end position="101"/>
    </location>
</feature>
<evidence type="ECO:0000313" key="7">
    <source>
        <dbReference type="Proteomes" id="UP000823775"/>
    </source>
</evidence>
<dbReference type="EMBL" id="JACEIK010001694">
    <property type="protein sequence ID" value="MCD7471525.1"/>
    <property type="molecule type" value="Genomic_DNA"/>
</dbReference>
<dbReference type="InterPro" id="IPR001404">
    <property type="entry name" value="Hsp90_fam"/>
</dbReference>
<keyword evidence="6" id="KW-0346">Stress response</keyword>
<keyword evidence="2" id="KW-0547">Nucleotide-binding</keyword>
<dbReference type="Proteomes" id="UP000823775">
    <property type="component" value="Unassembled WGS sequence"/>
</dbReference>
<evidence type="ECO:0000256" key="4">
    <source>
        <dbReference type="ARBA" id="ARBA00023186"/>
    </source>
</evidence>
<evidence type="ECO:0000256" key="3">
    <source>
        <dbReference type="ARBA" id="ARBA00022840"/>
    </source>
</evidence>
<dbReference type="PANTHER" id="PTHR11528">
    <property type="entry name" value="HEAT SHOCK PROTEIN 90 FAMILY MEMBER"/>
    <property type="match status" value="1"/>
</dbReference>
<sequence length="111" mass="13260">MRVTTSWTIYFLAMENPSQLAQLQILEEIGPEGQNLKKKWLKSKEKKKLRGPREYLEERRIKDLVKKHSECISYPIYLWTEKTTEKETSNDEDDEPKKEQEGDIEEVDEDK</sequence>
<evidence type="ECO:0000256" key="1">
    <source>
        <dbReference type="ARBA" id="ARBA00008239"/>
    </source>
</evidence>
<organism evidence="6 7">
    <name type="scientific">Datura stramonium</name>
    <name type="common">Jimsonweed</name>
    <name type="synonym">Common thornapple</name>
    <dbReference type="NCBI Taxonomy" id="4076"/>
    <lineage>
        <taxon>Eukaryota</taxon>
        <taxon>Viridiplantae</taxon>
        <taxon>Streptophyta</taxon>
        <taxon>Embryophyta</taxon>
        <taxon>Tracheophyta</taxon>
        <taxon>Spermatophyta</taxon>
        <taxon>Magnoliopsida</taxon>
        <taxon>eudicotyledons</taxon>
        <taxon>Gunneridae</taxon>
        <taxon>Pentapetalae</taxon>
        <taxon>asterids</taxon>
        <taxon>lamiids</taxon>
        <taxon>Solanales</taxon>
        <taxon>Solanaceae</taxon>
        <taxon>Solanoideae</taxon>
        <taxon>Datureae</taxon>
        <taxon>Datura</taxon>
    </lineage>
</organism>
<proteinExistence type="inferred from homology"/>